<proteinExistence type="predicted"/>
<dbReference type="Proteomes" id="UP000789759">
    <property type="component" value="Unassembled WGS sequence"/>
</dbReference>
<name>A0A9N9IAB9_9GLOM</name>
<accession>A0A9N9IAB9</accession>
<feature type="non-terminal residue" evidence="1">
    <location>
        <position position="93"/>
    </location>
</feature>
<evidence type="ECO:0000313" key="1">
    <source>
        <dbReference type="EMBL" id="CAG8726062.1"/>
    </source>
</evidence>
<reference evidence="1" key="1">
    <citation type="submission" date="2021-06" db="EMBL/GenBank/DDBJ databases">
        <authorList>
            <person name="Kallberg Y."/>
            <person name="Tangrot J."/>
            <person name="Rosling A."/>
        </authorList>
    </citation>
    <scope>NUCLEOTIDE SEQUENCE</scope>
    <source>
        <strain evidence="1">FL966</strain>
    </source>
</reference>
<comment type="caution">
    <text evidence="1">The sequence shown here is derived from an EMBL/GenBank/DDBJ whole genome shotgun (WGS) entry which is preliminary data.</text>
</comment>
<dbReference type="EMBL" id="CAJVQA010013673">
    <property type="protein sequence ID" value="CAG8726062.1"/>
    <property type="molecule type" value="Genomic_DNA"/>
</dbReference>
<dbReference type="OrthoDB" id="2467724at2759"/>
<sequence length="93" mass="10950">MLDIEPEASQSDDLLEIDEIHKHHCKLTKPPAKCWKYFEIEEEDSICKVKIKKPNEEEQICEKSYKYLPGGSMTNMNSHLADEHDLEDFQKKQ</sequence>
<protein>
    <submittedName>
        <fullName evidence="1">21257_t:CDS:1</fullName>
    </submittedName>
</protein>
<gene>
    <name evidence="1" type="ORF">CPELLU_LOCUS13186</name>
</gene>
<keyword evidence="2" id="KW-1185">Reference proteome</keyword>
<organism evidence="1 2">
    <name type="scientific">Cetraspora pellucida</name>
    <dbReference type="NCBI Taxonomy" id="1433469"/>
    <lineage>
        <taxon>Eukaryota</taxon>
        <taxon>Fungi</taxon>
        <taxon>Fungi incertae sedis</taxon>
        <taxon>Mucoromycota</taxon>
        <taxon>Glomeromycotina</taxon>
        <taxon>Glomeromycetes</taxon>
        <taxon>Diversisporales</taxon>
        <taxon>Gigasporaceae</taxon>
        <taxon>Cetraspora</taxon>
    </lineage>
</organism>
<dbReference type="AlphaFoldDB" id="A0A9N9IAB9"/>
<evidence type="ECO:0000313" key="2">
    <source>
        <dbReference type="Proteomes" id="UP000789759"/>
    </source>
</evidence>